<dbReference type="InterPro" id="IPR026055">
    <property type="entry name" value="FAR"/>
</dbReference>
<comment type="caution">
    <text evidence="2">The sequence shown here is derived from an EMBL/GenBank/DDBJ whole genome shotgun (WGS) entry which is preliminary data.</text>
</comment>
<proteinExistence type="predicted"/>
<gene>
    <name evidence="2" type="ORF">HNQ41_002940</name>
</gene>
<protein>
    <submittedName>
        <fullName evidence="2">Thioester reductase-like protein</fullName>
    </submittedName>
</protein>
<name>A0A840QT68_9BACI</name>
<sequence length="365" mass="41857">MGDHYFMTGFPGFIARAIMKKWMRNDKHIDRVTLLVEPHLAELAQKELNELANEEHNSCEWFSIVHGDITETNLGIDAAINQDIQRSVTHVIHLAAIYDLAVSKELAYRVNVIGTEKVNEWAKTLPNLKRYIYFSTAFVSGNREGRIFENELDKHQGFKNHYEETKFEAEKRVREVMTDLPTTIIRPGIVVGDSKTGETSKFDGPYFMLNVFDRLRSLPFIPYIGLGRAEGNFVPVDYLVDATTFFIHADVAISKTYHLTDPSPYKMKDVYHMLMRSYLGKKPFGIVPVFSVNGIMSFSSIRRWLNIEKEVLAYFSCKAQFDCSQTIQDLQGSGISCPDLAHTLDTMATFYEQHKDDEDKQIKVK</sequence>
<dbReference type="AlphaFoldDB" id="A0A840QT68"/>
<dbReference type="InterPro" id="IPR013120">
    <property type="entry name" value="FAR_NAD-bd"/>
</dbReference>
<dbReference type="GO" id="GO:0080019">
    <property type="term" value="F:alcohol-forming very long-chain fatty acyl-CoA reductase activity"/>
    <property type="evidence" value="ECO:0007669"/>
    <property type="project" value="InterPro"/>
</dbReference>
<reference evidence="2 3" key="1">
    <citation type="submission" date="2020-08" db="EMBL/GenBank/DDBJ databases">
        <title>Genomic Encyclopedia of Type Strains, Phase IV (KMG-IV): sequencing the most valuable type-strain genomes for metagenomic binning, comparative biology and taxonomic classification.</title>
        <authorList>
            <person name="Goeker M."/>
        </authorList>
    </citation>
    <scope>NUCLEOTIDE SEQUENCE [LARGE SCALE GENOMIC DNA]</scope>
    <source>
        <strain evidence="2 3">DSM 24696</strain>
    </source>
</reference>
<keyword evidence="3" id="KW-1185">Reference proteome</keyword>
<feature type="domain" description="Thioester reductase (TE)" evidence="1">
    <location>
        <begin position="8"/>
        <end position="242"/>
    </location>
</feature>
<accession>A0A840QT68</accession>
<evidence type="ECO:0000313" key="3">
    <source>
        <dbReference type="Proteomes" id="UP000551878"/>
    </source>
</evidence>
<evidence type="ECO:0000313" key="2">
    <source>
        <dbReference type="EMBL" id="MBB5174722.1"/>
    </source>
</evidence>
<dbReference type="SUPFAM" id="SSF51735">
    <property type="entry name" value="NAD(P)-binding Rossmann-fold domains"/>
    <property type="match status" value="1"/>
</dbReference>
<dbReference type="InterPro" id="IPR036291">
    <property type="entry name" value="NAD(P)-bd_dom_sf"/>
</dbReference>
<dbReference type="RefSeq" id="WP_184665131.1">
    <property type="nucleotide sequence ID" value="NZ_JACHHB010000016.1"/>
</dbReference>
<dbReference type="Proteomes" id="UP000551878">
    <property type="component" value="Unassembled WGS sequence"/>
</dbReference>
<evidence type="ECO:0000259" key="1">
    <source>
        <dbReference type="Pfam" id="PF07993"/>
    </source>
</evidence>
<organism evidence="2 3">
    <name type="scientific">Texcoconibacillus texcoconensis</name>
    <dbReference type="NCBI Taxonomy" id="1095777"/>
    <lineage>
        <taxon>Bacteria</taxon>
        <taxon>Bacillati</taxon>
        <taxon>Bacillota</taxon>
        <taxon>Bacilli</taxon>
        <taxon>Bacillales</taxon>
        <taxon>Bacillaceae</taxon>
        <taxon>Texcoconibacillus</taxon>
    </lineage>
</organism>
<dbReference type="Pfam" id="PF07993">
    <property type="entry name" value="NAD_binding_4"/>
    <property type="match status" value="1"/>
</dbReference>
<dbReference type="CDD" id="cd05263">
    <property type="entry name" value="MupV_like_SDR_e"/>
    <property type="match status" value="1"/>
</dbReference>
<dbReference type="Gene3D" id="3.40.50.720">
    <property type="entry name" value="NAD(P)-binding Rossmann-like Domain"/>
    <property type="match status" value="1"/>
</dbReference>
<dbReference type="EMBL" id="JACHHB010000016">
    <property type="protein sequence ID" value="MBB5174722.1"/>
    <property type="molecule type" value="Genomic_DNA"/>
</dbReference>
<dbReference type="PANTHER" id="PTHR11011">
    <property type="entry name" value="MALE STERILITY PROTEIN 2-RELATED"/>
    <property type="match status" value="1"/>
</dbReference>